<dbReference type="InterPro" id="IPR010610">
    <property type="entry name" value="EryCIII-like_C"/>
</dbReference>
<evidence type="ECO:0000313" key="3">
    <source>
        <dbReference type="EMBL" id="GAA1163770.1"/>
    </source>
</evidence>
<sequence>MTALDAGPPAWPTTVRDIGEMWTCVRLGPAHRIMAMRVLFASTGGSGHFQPLIPFIDACTARGDEVLVVGPPKLEAALAARAEPYRIGGGPSDEELGAVIAGVSTMTPKERETTLIREMFGRLCAGALLPAVEEACDDWRPDLVLHEVGEYASVIAADRRGIPHAQISVSAAEMQDFALGAAAPVLESYATGLVDRLRASPFVSRFPGSLDPSPFAGTRRYHDAGAPSGAGSLPDWWEGNDDPLVYLTLGTEAGGLPDTAAVYRAALEAVGGLPVRVLLTAGRATDVSALGPIPANVRVEAWVPQADVLAEASVVLCHGGSGTTFGAVAGGLPLVILPLFAEQPVNARLVGEAGAGLAVTPAGPEEGWALFGPQDVPRIRAAVESVLKEPSYRAEAERLAAEMRGTPTVARVLADLTAELVPDRP</sequence>
<dbReference type="Gene3D" id="3.40.50.2000">
    <property type="entry name" value="Glycogen Phosphorylase B"/>
    <property type="match status" value="2"/>
</dbReference>
<dbReference type="PROSITE" id="PS00375">
    <property type="entry name" value="UDPGT"/>
    <property type="match status" value="1"/>
</dbReference>
<dbReference type="InterPro" id="IPR050426">
    <property type="entry name" value="Glycosyltransferase_28"/>
</dbReference>
<reference evidence="3 4" key="1">
    <citation type="journal article" date="2019" name="Int. J. Syst. Evol. Microbiol.">
        <title>The Global Catalogue of Microorganisms (GCM) 10K type strain sequencing project: providing services to taxonomists for standard genome sequencing and annotation.</title>
        <authorList>
            <consortium name="The Broad Institute Genomics Platform"/>
            <consortium name="The Broad Institute Genome Sequencing Center for Infectious Disease"/>
            <person name="Wu L."/>
            <person name="Ma J."/>
        </authorList>
    </citation>
    <scope>NUCLEOTIDE SEQUENCE [LARGE SCALE GENOMIC DNA]</scope>
    <source>
        <strain evidence="3 4">JCM 12696</strain>
    </source>
</reference>
<organism evidence="3 4">
    <name type="scientific">Streptomyces hebeiensis</name>
    <dbReference type="NCBI Taxonomy" id="229486"/>
    <lineage>
        <taxon>Bacteria</taxon>
        <taxon>Bacillati</taxon>
        <taxon>Actinomycetota</taxon>
        <taxon>Actinomycetes</taxon>
        <taxon>Kitasatosporales</taxon>
        <taxon>Streptomycetaceae</taxon>
        <taxon>Streptomyces</taxon>
    </lineage>
</organism>
<dbReference type="SUPFAM" id="SSF53756">
    <property type="entry name" value="UDP-Glycosyltransferase/glycogen phosphorylase"/>
    <property type="match status" value="1"/>
</dbReference>
<protein>
    <submittedName>
        <fullName evidence="3">Glycosyltransferase</fullName>
    </submittedName>
</protein>
<accession>A0ABN1UQY6</accession>
<keyword evidence="1" id="KW-0808">Transferase</keyword>
<feature type="domain" description="Erythromycin biosynthesis protein CIII-like C-terminal" evidence="2">
    <location>
        <begin position="268"/>
        <end position="417"/>
    </location>
</feature>
<keyword evidence="4" id="KW-1185">Reference proteome</keyword>
<dbReference type="PANTHER" id="PTHR48050">
    <property type="entry name" value="STEROL 3-BETA-GLUCOSYLTRANSFERASE"/>
    <property type="match status" value="1"/>
</dbReference>
<dbReference type="Proteomes" id="UP001501371">
    <property type="component" value="Unassembled WGS sequence"/>
</dbReference>
<dbReference type="CDD" id="cd03784">
    <property type="entry name" value="GT1_Gtf-like"/>
    <property type="match status" value="1"/>
</dbReference>
<evidence type="ECO:0000256" key="1">
    <source>
        <dbReference type="ARBA" id="ARBA00022679"/>
    </source>
</evidence>
<proteinExistence type="predicted"/>
<name>A0ABN1UQY6_9ACTN</name>
<dbReference type="InterPro" id="IPR002213">
    <property type="entry name" value="UDP_glucos_trans"/>
</dbReference>
<comment type="caution">
    <text evidence="3">The sequence shown here is derived from an EMBL/GenBank/DDBJ whole genome shotgun (WGS) entry which is preliminary data.</text>
</comment>
<dbReference type="PANTHER" id="PTHR48050:SF13">
    <property type="entry name" value="STEROL 3-BETA-GLUCOSYLTRANSFERASE UGT80A2"/>
    <property type="match status" value="1"/>
</dbReference>
<evidence type="ECO:0000259" key="2">
    <source>
        <dbReference type="Pfam" id="PF06722"/>
    </source>
</evidence>
<dbReference type="EMBL" id="BAAAKV010000015">
    <property type="protein sequence ID" value="GAA1163770.1"/>
    <property type="molecule type" value="Genomic_DNA"/>
</dbReference>
<evidence type="ECO:0000313" key="4">
    <source>
        <dbReference type="Proteomes" id="UP001501371"/>
    </source>
</evidence>
<dbReference type="Pfam" id="PF06722">
    <property type="entry name" value="EryCIII-like_C"/>
    <property type="match status" value="1"/>
</dbReference>
<gene>
    <name evidence="3" type="ORF">GCM10009654_20660</name>
</gene>
<dbReference type="InterPro" id="IPR035595">
    <property type="entry name" value="UDP_glycos_trans_CS"/>
</dbReference>